<keyword evidence="5" id="KW-0408">Iron</keyword>
<proteinExistence type="inferred from homology"/>
<evidence type="ECO:0000256" key="5">
    <source>
        <dbReference type="ARBA" id="ARBA00023004"/>
    </source>
</evidence>
<dbReference type="PANTHER" id="PTHR24287:SF5">
    <property type="entry name" value="P450, PUTATIVE (EUROFUNG)-RELATED"/>
    <property type="match status" value="1"/>
</dbReference>
<gene>
    <name evidence="7" type="ORF">NEOLI_002075</name>
</gene>
<dbReference type="PRINTS" id="PR01239">
    <property type="entry name" value="EP450IICYP52"/>
</dbReference>
<evidence type="ECO:0000256" key="2">
    <source>
        <dbReference type="ARBA" id="ARBA00010617"/>
    </source>
</evidence>
<evidence type="ECO:0000256" key="4">
    <source>
        <dbReference type="ARBA" id="ARBA00023002"/>
    </source>
</evidence>
<comment type="caution">
    <text evidence="7">The sequence shown here is derived from an EMBL/GenBank/DDBJ whole genome shotgun (WGS) entry which is preliminary data.</text>
</comment>
<reference evidence="7 8" key="1">
    <citation type="submission" date="2016-04" db="EMBL/GenBank/DDBJ databases">
        <title>Evolutionary innovation and constraint leading to complex multicellularity in the Ascomycota.</title>
        <authorList>
            <person name="Cisse O."/>
            <person name="Nguyen A."/>
            <person name="Hewitt D.A."/>
            <person name="Jedd G."/>
            <person name="Stajich J.E."/>
        </authorList>
    </citation>
    <scope>NUCLEOTIDE SEQUENCE [LARGE SCALE GENOMIC DNA]</scope>
    <source>
        <strain evidence="7 8">DAH-3</strain>
    </source>
</reference>
<accession>A0A1U7LSE3</accession>
<protein>
    <submittedName>
        <fullName evidence="7">Cytochrome P450 52A13</fullName>
    </submittedName>
</protein>
<name>A0A1U7LSE3_NEOID</name>
<dbReference type="PRINTS" id="PR00385">
    <property type="entry name" value="P450"/>
</dbReference>
<dbReference type="SUPFAM" id="SSF48264">
    <property type="entry name" value="Cytochrome P450"/>
    <property type="match status" value="1"/>
</dbReference>
<dbReference type="EMBL" id="LXFE01000350">
    <property type="protein sequence ID" value="OLL25596.1"/>
    <property type="molecule type" value="Genomic_DNA"/>
</dbReference>
<comment type="similarity">
    <text evidence="2">Belongs to the cytochrome P450 family.</text>
</comment>
<dbReference type="GO" id="GO:0020037">
    <property type="term" value="F:heme binding"/>
    <property type="evidence" value="ECO:0007669"/>
    <property type="project" value="InterPro"/>
</dbReference>
<dbReference type="OrthoDB" id="1470350at2759"/>
<evidence type="ECO:0000313" key="8">
    <source>
        <dbReference type="Proteomes" id="UP000186594"/>
    </source>
</evidence>
<dbReference type="Gene3D" id="1.10.630.10">
    <property type="entry name" value="Cytochrome P450"/>
    <property type="match status" value="1"/>
</dbReference>
<dbReference type="Pfam" id="PF00067">
    <property type="entry name" value="p450"/>
    <property type="match status" value="1"/>
</dbReference>
<dbReference type="GO" id="GO:0005506">
    <property type="term" value="F:iron ion binding"/>
    <property type="evidence" value="ECO:0007669"/>
    <property type="project" value="InterPro"/>
</dbReference>
<keyword evidence="6" id="KW-0503">Monooxygenase</keyword>
<evidence type="ECO:0000256" key="3">
    <source>
        <dbReference type="ARBA" id="ARBA00022723"/>
    </source>
</evidence>
<keyword evidence="3" id="KW-0479">Metal-binding</keyword>
<evidence type="ECO:0000256" key="6">
    <source>
        <dbReference type="ARBA" id="ARBA00023033"/>
    </source>
</evidence>
<comment type="cofactor">
    <cofactor evidence="1">
        <name>heme</name>
        <dbReference type="ChEBI" id="CHEBI:30413"/>
    </cofactor>
</comment>
<dbReference type="CDD" id="cd11063">
    <property type="entry name" value="CYP52"/>
    <property type="match status" value="1"/>
</dbReference>
<dbReference type="GO" id="GO:0016712">
    <property type="term" value="F:oxidoreductase activity, acting on paired donors, with incorporation or reduction of molecular oxygen, reduced flavin or flavoprotein as one donor, and incorporation of one atom of oxygen"/>
    <property type="evidence" value="ECO:0007669"/>
    <property type="project" value="InterPro"/>
</dbReference>
<organism evidence="7 8">
    <name type="scientific">Neolecta irregularis (strain DAH-3)</name>
    <dbReference type="NCBI Taxonomy" id="1198029"/>
    <lineage>
        <taxon>Eukaryota</taxon>
        <taxon>Fungi</taxon>
        <taxon>Dikarya</taxon>
        <taxon>Ascomycota</taxon>
        <taxon>Taphrinomycotina</taxon>
        <taxon>Neolectales</taxon>
        <taxon>Neolectaceae</taxon>
        <taxon>Neolecta</taxon>
    </lineage>
</organism>
<dbReference type="STRING" id="1198029.A0A1U7LSE3"/>
<dbReference type="InterPro" id="IPR036396">
    <property type="entry name" value="Cyt_P450_sf"/>
</dbReference>
<dbReference type="InterPro" id="IPR047146">
    <property type="entry name" value="Cyt_P450_E_CYP52_fungi"/>
</dbReference>
<dbReference type="Proteomes" id="UP000186594">
    <property type="component" value="Unassembled WGS sequence"/>
</dbReference>
<dbReference type="InterPro" id="IPR002974">
    <property type="entry name" value="Cyt_P450_E_CYP52_ascomycetes"/>
</dbReference>
<dbReference type="InterPro" id="IPR001128">
    <property type="entry name" value="Cyt_P450"/>
</dbReference>
<dbReference type="OMA" id="DWLFVLQ"/>
<evidence type="ECO:0000256" key="1">
    <source>
        <dbReference type="ARBA" id="ARBA00001971"/>
    </source>
</evidence>
<keyword evidence="8" id="KW-1185">Reference proteome</keyword>
<dbReference type="PANTHER" id="PTHR24287">
    <property type="entry name" value="P450, PUTATIVE (EUROFUNG)-RELATED"/>
    <property type="match status" value="1"/>
</dbReference>
<sequence>MLITICAVLCLTWFIWFSRGLSRRKVTALDLPRYRNRYPLGLDGLYRFYRSLYDDTFYETMQSLYSEYGHTFNLRALGIDFYFTDDPENIKAMLATQYDDFGKGPAFNAAFYPFLGDGIFNADKIVWQSARHLLRPLFARERISHLDFFERHFQLLLNHIPDGETVDLLGLFMRLALDIITEYLTGDSVGSLKNDENEFAVVFDAVQLTTARRASLGRLYFLASTVGYRKNLDKLEDFLKPYIEESIKLGRGSNNDNSYHFTAALCEYTTDHKVIRDQIMSLLLAGRDTTATALSWTFYELARSQPIWTLLRNEVSKLRGQKPTFDNLKSMKYLQAVISETLRLYPSVPHNVRASMKETTLPRGGGPDGNEPVICPKGTTINFTIHTMHTREDLWGPDASIFRPERWLNSSTSTSWIYLPFK</sequence>
<dbReference type="AlphaFoldDB" id="A0A1U7LSE3"/>
<keyword evidence="4" id="KW-0560">Oxidoreductase</keyword>
<evidence type="ECO:0000313" key="7">
    <source>
        <dbReference type="EMBL" id="OLL25596.1"/>
    </source>
</evidence>